<dbReference type="PROSITE" id="PS51192">
    <property type="entry name" value="HELICASE_ATP_BIND_1"/>
    <property type="match status" value="1"/>
</dbReference>
<dbReference type="NCBIfam" id="NF008168">
    <property type="entry name" value="PRK10917.2-2"/>
    <property type="match status" value="1"/>
</dbReference>
<evidence type="ECO:0000256" key="11">
    <source>
        <dbReference type="ARBA" id="ARBA00023235"/>
    </source>
</evidence>
<evidence type="ECO:0000256" key="13">
    <source>
        <dbReference type="ARBA" id="ARBA00034808"/>
    </source>
</evidence>
<dbReference type="SMART" id="SM00487">
    <property type="entry name" value="DEXDc"/>
    <property type="match status" value="1"/>
</dbReference>
<dbReference type="SUPFAM" id="SSF52540">
    <property type="entry name" value="P-loop containing nucleoside triphosphate hydrolases"/>
    <property type="match status" value="2"/>
</dbReference>
<evidence type="ECO:0000313" key="19">
    <source>
        <dbReference type="Proteomes" id="UP000295064"/>
    </source>
</evidence>
<name>A0A4V3CEI2_9FIRM</name>
<dbReference type="InterPro" id="IPR001650">
    <property type="entry name" value="Helicase_C-like"/>
</dbReference>
<feature type="domain" description="Helicase ATP-binding" evidence="16">
    <location>
        <begin position="280"/>
        <end position="441"/>
    </location>
</feature>
<evidence type="ECO:0000256" key="10">
    <source>
        <dbReference type="ARBA" id="ARBA00023204"/>
    </source>
</evidence>
<evidence type="ECO:0000256" key="3">
    <source>
        <dbReference type="ARBA" id="ARBA00022741"/>
    </source>
</evidence>
<keyword evidence="11" id="KW-0413">Isomerase</keyword>
<keyword evidence="8" id="KW-0238">DNA-binding</keyword>
<dbReference type="Gene3D" id="3.40.50.300">
    <property type="entry name" value="P-loop containing nucleotide triphosphate hydrolases"/>
    <property type="match status" value="2"/>
</dbReference>
<evidence type="ECO:0000313" key="18">
    <source>
        <dbReference type="EMBL" id="TDO87826.1"/>
    </source>
</evidence>
<dbReference type="NCBIfam" id="NF008165">
    <property type="entry name" value="PRK10917.1-3"/>
    <property type="match status" value="1"/>
</dbReference>
<keyword evidence="4 15" id="KW-0227">DNA damage</keyword>
<dbReference type="Pfam" id="PF00271">
    <property type="entry name" value="Helicase_C"/>
    <property type="match status" value="1"/>
</dbReference>
<dbReference type="Pfam" id="PF00270">
    <property type="entry name" value="DEAD"/>
    <property type="match status" value="1"/>
</dbReference>
<feature type="domain" description="Helicase C-terminal" evidence="17">
    <location>
        <begin position="460"/>
        <end position="626"/>
    </location>
</feature>
<keyword evidence="10 15" id="KW-0234">DNA repair</keyword>
<evidence type="ECO:0000256" key="5">
    <source>
        <dbReference type="ARBA" id="ARBA00022801"/>
    </source>
</evidence>
<dbReference type="PANTHER" id="PTHR47964:SF1">
    <property type="entry name" value="ATP-DEPENDENT DNA HELICASE HOMOLOG RECG, CHLOROPLASTIC"/>
    <property type="match status" value="1"/>
</dbReference>
<evidence type="ECO:0000259" key="16">
    <source>
        <dbReference type="PROSITE" id="PS51192"/>
    </source>
</evidence>
<dbReference type="NCBIfam" id="TIGR00643">
    <property type="entry name" value="recG"/>
    <property type="match status" value="1"/>
</dbReference>
<dbReference type="EMBL" id="SNWX01000013">
    <property type="protein sequence ID" value="TDO87826.1"/>
    <property type="molecule type" value="Genomic_DNA"/>
</dbReference>
<keyword evidence="6 15" id="KW-0347">Helicase</keyword>
<dbReference type="SUPFAM" id="SSF50249">
    <property type="entry name" value="Nucleic acid-binding proteins"/>
    <property type="match status" value="1"/>
</dbReference>
<dbReference type="OrthoDB" id="9804325at2"/>
<evidence type="ECO:0000256" key="7">
    <source>
        <dbReference type="ARBA" id="ARBA00022840"/>
    </source>
</evidence>
<dbReference type="GO" id="GO:0005524">
    <property type="term" value="F:ATP binding"/>
    <property type="evidence" value="ECO:0007669"/>
    <property type="project" value="UniProtKB-KW"/>
</dbReference>
<evidence type="ECO:0000256" key="9">
    <source>
        <dbReference type="ARBA" id="ARBA00023172"/>
    </source>
</evidence>
<dbReference type="Pfam" id="PF17191">
    <property type="entry name" value="RecG_wedge"/>
    <property type="match status" value="1"/>
</dbReference>
<dbReference type="CDD" id="cd04488">
    <property type="entry name" value="RecG_wedge_OBF"/>
    <property type="match status" value="1"/>
</dbReference>
<reference evidence="18 19" key="1">
    <citation type="submission" date="2019-03" db="EMBL/GenBank/DDBJ databases">
        <title>Subsurface microbial communities from deep shales in Ohio and West Virginia, USA.</title>
        <authorList>
            <person name="Wrighton K."/>
        </authorList>
    </citation>
    <scope>NUCLEOTIDE SEQUENCE [LARGE SCALE GENOMIC DNA]</scope>
    <source>
        <strain evidence="18 19">MA284_T2</strain>
    </source>
</reference>
<keyword evidence="3 15" id="KW-0547">Nucleotide-binding</keyword>
<keyword evidence="7 15" id="KW-0067">ATP-binding</keyword>
<evidence type="ECO:0000256" key="14">
    <source>
        <dbReference type="ARBA" id="ARBA00048988"/>
    </source>
</evidence>
<comment type="caution">
    <text evidence="18">The sequence shown here is derived from an EMBL/GenBank/DDBJ whole genome shotgun (WGS) entry which is preliminary data.</text>
</comment>
<gene>
    <name evidence="18" type="ORF">DFR79_11340</name>
</gene>
<comment type="function">
    <text evidence="15">Plays a critical role in recombination and DNA repair. Helps process Holliday junction intermediates to mature products by catalyzing branch migration. Has replication fork regression activity, unwinds stalled or blocked replication forks to make a HJ that can be resolved. Has a DNA unwinding activity characteristic of a DNA helicase with 3'-5' polarity.</text>
</comment>
<dbReference type="GO" id="GO:0006310">
    <property type="term" value="P:DNA recombination"/>
    <property type="evidence" value="ECO:0007669"/>
    <property type="project" value="UniProtKB-UniRule"/>
</dbReference>
<evidence type="ECO:0000256" key="4">
    <source>
        <dbReference type="ARBA" id="ARBA00022763"/>
    </source>
</evidence>
<evidence type="ECO:0000256" key="1">
    <source>
        <dbReference type="ARBA" id="ARBA00007504"/>
    </source>
</evidence>
<dbReference type="InterPro" id="IPR011545">
    <property type="entry name" value="DEAD/DEAH_box_helicase_dom"/>
</dbReference>
<dbReference type="InterPro" id="IPR033454">
    <property type="entry name" value="RecG_wedge"/>
</dbReference>
<dbReference type="InterPro" id="IPR045562">
    <property type="entry name" value="RecG_dom3_C"/>
</dbReference>
<dbReference type="InterPro" id="IPR012340">
    <property type="entry name" value="NA-bd_OB-fold"/>
</dbReference>
<dbReference type="GO" id="GO:0016887">
    <property type="term" value="F:ATP hydrolysis activity"/>
    <property type="evidence" value="ECO:0007669"/>
    <property type="project" value="RHEA"/>
</dbReference>
<protein>
    <recommendedName>
        <fullName evidence="2 15">ATP-dependent DNA helicase RecG</fullName>
        <ecNumber evidence="13 15">5.6.2.4</ecNumber>
    </recommendedName>
</protein>
<comment type="similarity">
    <text evidence="1 15">Belongs to the helicase family. RecG subfamily.</text>
</comment>
<evidence type="ECO:0000256" key="8">
    <source>
        <dbReference type="ARBA" id="ARBA00023125"/>
    </source>
</evidence>
<dbReference type="Pfam" id="PF19833">
    <property type="entry name" value="RecG_dom3_C"/>
    <property type="match status" value="1"/>
</dbReference>
<dbReference type="GO" id="GO:0006281">
    <property type="term" value="P:DNA repair"/>
    <property type="evidence" value="ECO:0007669"/>
    <property type="project" value="UniProtKB-UniRule"/>
</dbReference>
<keyword evidence="9 15" id="KW-0233">DNA recombination</keyword>
<dbReference type="Gene3D" id="2.40.50.140">
    <property type="entry name" value="Nucleic acid-binding proteins"/>
    <property type="match status" value="1"/>
</dbReference>
<dbReference type="PANTHER" id="PTHR47964">
    <property type="entry name" value="ATP-DEPENDENT DNA HELICASE HOMOLOG RECG, CHLOROPLASTIC"/>
    <property type="match status" value="1"/>
</dbReference>
<dbReference type="SMART" id="SM00490">
    <property type="entry name" value="HELICc"/>
    <property type="match status" value="1"/>
</dbReference>
<evidence type="ECO:0000256" key="6">
    <source>
        <dbReference type="ARBA" id="ARBA00022806"/>
    </source>
</evidence>
<comment type="catalytic activity">
    <reaction evidence="12 15">
        <text>Couples ATP hydrolysis with the unwinding of duplex DNA by translocating in the 3'-5' direction.</text>
        <dbReference type="EC" id="5.6.2.4"/>
    </reaction>
</comment>
<dbReference type="Proteomes" id="UP000295064">
    <property type="component" value="Unassembled WGS sequence"/>
</dbReference>
<dbReference type="InterPro" id="IPR027417">
    <property type="entry name" value="P-loop_NTPase"/>
</dbReference>
<keyword evidence="5 15" id="KW-0378">Hydrolase</keyword>
<dbReference type="InterPro" id="IPR047112">
    <property type="entry name" value="RecG/Mfd"/>
</dbReference>
<organism evidence="18 19">
    <name type="scientific">Halanaerobium saccharolyticum</name>
    <dbReference type="NCBI Taxonomy" id="43595"/>
    <lineage>
        <taxon>Bacteria</taxon>
        <taxon>Bacillati</taxon>
        <taxon>Bacillota</taxon>
        <taxon>Clostridia</taxon>
        <taxon>Halanaerobiales</taxon>
        <taxon>Halanaerobiaceae</taxon>
        <taxon>Halanaerobium</taxon>
    </lineage>
</organism>
<dbReference type="InterPro" id="IPR004609">
    <property type="entry name" value="ATP-dep_DNA_helicase_RecG"/>
</dbReference>
<sequence>MKLKLSDEVQFVKGVGPKWAERLSKLEIKTVRDLLYYFPREYEDRSQISQIKYTAVGEQANFKVEVLKIDYQKIRSNLDLLRVTFSDGSDVVNGIWYNQSYLRDQFNVGDKYIISGKLSEKNWRKYKRKEINNPVYEKLGSDASVLNTGRIVPVYSLTEGITLRRLRRVVANALKSYASLLKDQLPESIRKKRNFPGLKTSILGMHFPENEKHQKSSRRRLAFEEFFYLQLYALEEKKKYNDLSGIQHQFKEKESQDFLEDLGFELTDAQKQVYSEIRKDMESKKTMSRLLQGDVGSGKTVVAALALLQTVANGFQGIFMAPTEILAEQHFLNFKELLNDFDYEIHLLTGSVKASERRQIEAEIEKGKTDLIIGTHALFQESLNYNNPGLIVIDEQHRFGVEQRHSLKQKGDSPDLLIMTATPIPRSMAMLIYGDLDLSVIDEMPPGRKKIATFWRRENRRKQIYAFLKEKIETGRQAYIVCPLIEKSEEMPELISAEELYNDLQSGILRDYKLALIHSSIPADEKKEIMEKFRDGEIDVLVATTVIEVGVDVSNASIMIIENAERFGLAQLHQLRGRVGRGRHQSYCILISNPPGEDASHRLEIMCKSNNGFLIAEEDLKMRGPGEFFGTKQHGIDDLKVASLIDDQKLLVEARDEAQNIVKDENWQQKYKNLAKIISKIELKI</sequence>
<dbReference type="GO" id="GO:0043138">
    <property type="term" value="F:3'-5' DNA helicase activity"/>
    <property type="evidence" value="ECO:0007669"/>
    <property type="project" value="UniProtKB-EC"/>
</dbReference>
<proteinExistence type="inferred from homology"/>
<comment type="catalytic activity">
    <reaction evidence="14 15">
        <text>ATP + H2O = ADP + phosphate + H(+)</text>
        <dbReference type="Rhea" id="RHEA:13065"/>
        <dbReference type="ChEBI" id="CHEBI:15377"/>
        <dbReference type="ChEBI" id="CHEBI:15378"/>
        <dbReference type="ChEBI" id="CHEBI:30616"/>
        <dbReference type="ChEBI" id="CHEBI:43474"/>
        <dbReference type="ChEBI" id="CHEBI:456216"/>
        <dbReference type="EC" id="5.6.2.4"/>
    </reaction>
</comment>
<accession>A0A4V3CEI2</accession>
<dbReference type="GO" id="GO:0003677">
    <property type="term" value="F:DNA binding"/>
    <property type="evidence" value="ECO:0007669"/>
    <property type="project" value="UniProtKB-KW"/>
</dbReference>
<evidence type="ECO:0000256" key="15">
    <source>
        <dbReference type="RuleBase" id="RU363016"/>
    </source>
</evidence>
<dbReference type="CDD" id="cd17992">
    <property type="entry name" value="DEXHc_RecG"/>
    <property type="match status" value="1"/>
</dbReference>
<dbReference type="PROSITE" id="PS51194">
    <property type="entry name" value="HELICASE_CTER"/>
    <property type="match status" value="1"/>
</dbReference>
<dbReference type="RefSeq" id="WP_133515190.1">
    <property type="nucleotide sequence ID" value="NZ_SNWX01000013.1"/>
</dbReference>
<evidence type="ECO:0000256" key="12">
    <source>
        <dbReference type="ARBA" id="ARBA00034617"/>
    </source>
</evidence>
<evidence type="ECO:0000256" key="2">
    <source>
        <dbReference type="ARBA" id="ARBA00017846"/>
    </source>
</evidence>
<dbReference type="AlphaFoldDB" id="A0A4V3CEI2"/>
<evidence type="ECO:0000259" key="17">
    <source>
        <dbReference type="PROSITE" id="PS51194"/>
    </source>
</evidence>
<dbReference type="EC" id="5.6.2.4" evidence="13 15"/>
<dbReference type="InterPro" id="IPR014001">
    <property type="entry name" value="Helicase_ATP-bd"/>
</dbReference>